<sequence>MGKRGAEDQLTKDDLESGQGGRDDSEDNEDNMARDAPKEVIAARQIRGMPKRKTAAGVPAAAAPMSAFGSAPSSTTTFAGFGSAAPATSSFGSTAVAPAASSPAAKPSFSFGAPAPSTTPASDTAAPSGYSFGAPPVTSTPPASKNTTAPSISTPTLIASTPKPASETSNTAKAPFLGFSFGPPLSTTPKADPPAATSSMTPSFAPSSSSSSFGGFGKPTEASPSSAFGAAQSADAKSKPASTPAQPEAPKEDRREIEYLSSIRGLNESVVQALSVKIRDEPFINLASALESVRAEYNEYLEEIKKKAGKGGSKPATESQPKKRDASTMDDTTPAAPAKKQATEASKPSFAMPAPPSMPSAGGFKLPAAPTTPTSSSAGGFKPSLPTSTNAPALPAVGGFKLPAASTNGTSQPDTAASGFTPTLPASDSSKPKPSPFAGFSFGQPAEKKDVPAKSATPVAGAASSTPFPTFGAISSTSTAPSSTPTATEKRPSSQASLFARSVIDKQEQEKEKEQQTKQDAPVTPSSPQKQSSIFAIKPTVKAAIGESMVLPSPPSSSGTPSFLFKAHPTAATSTTPSKLPSFSFNMGSTDSSAGPKTPGTPGSSGTFSFAAAKPRSTSAGFGFGSGAGKSDSAPKDLTKGEEKDTPVSTTPSNPIASGFSFGATAPRAPPTQPMFSPPLSGANGQVSKPTFSFGPTSTFSAPKAGSATAESSAVNTDSEEAPADAGPQADLTTGEGEEDEETLWQGRVQVGTFGKSGDGSGPMTWGDWKVCVVRLNRERNPSGVAQPMRRILARVDPSGAIAQNFSLRSVTDMSLFTETSYKMTVAETGGIKQVALRFGKKRPGFDPAAVMGKFKSAIQTERGAMGLSALPSLE</sequence>
<name>A0ACC2WD70_9TREE</name>
<reference evidence="1" key="1">
    <citation type="submission" date="2023-04" db="EMBL/GenBank/DDBJ databases">
        <title>Draft Genome sequencing of Naganishia species isolated from polar environments using Oxford Nanopore Technology.</title>
        <authorList>
            <person name="Leo P."/>
            <person name="Venkateswaran K."/>
        </authorList>
    </citation>
    <scope>NUCLEOTIDE SEQUENCE</scope>
    <source>
        <strain evidence="1">MNA-CCFEE 5423</strain>
    </source>
</reference>
<protein>
    <submittedName>
        <fullName evidence="1">Uncharacterized protein</fullName>
    </submittedName>
</protein>
<proteinExistence type="predicted"/>
<evidence type="ECO:0000313" key="2">
    <source>
        <dbReference type="Proteomes" id="UP001227268"/>
    </source>
</evidence>
<gene>
    <name evidence="1" type="ORF">QFC21_000126</name>
</gene>
<keyword evidence="2" id="KW-1185">Reference proteome</keyword>
<dbReference type="EMBL" id="JASBWT010000001">
    <property type="protein sequence ID" value="KAJ9108806.1"/>
    <property type="molecule type" value="Genomic_DNA"/>
</dbReference>
<organism evidence="1 2">
    <name type="scientific">Naganishia friedmannii</name>
    <dbReference type="NCBI Taxonomy" id="89922"/>
    <lineage>
        <taxon>Eukaryota</taxon>
        <taxon>Fungi</taxon>
        <taxon>Dikarya</taxon>
        <taxon>Basidiomycota</taxon>
        <taxon>Agaricomycotina</taxon>
        <taxon>Tremellomycetes</taxon>
        <taxon>Filobasidiales</taxon>
        <taxon>Filobasidiaceae</taxon>
        <taxon>Naganishia</taxon>
    </lineage>
</organism>
<dbReference type="Proteomes" id="UP001227268">
    <property type="component" value="Unassembled WGS sequence"/>
</dbReference>
<evidence type="ECO:0000313" key="1">
    <source>
        <dbReference type="EMBL" id="KAJ9108806.1"/>
    </source>
</evidence>
<comment type="caution">
    <text evidence="1">The sequence shown here is derived from an EMBL/GenBank/DDBJ whole genome shotgun (WGS) entry which is preliminary data.</text>
</comment>
<accession>A0ACC2WD70</accession>